<feature type="transmembrane region" description="Helical" evidence="1">
    <location>
        <begin position="6"/>
        <end position="24"/>
    </location>
</feature>
<evidence type="ECO:0000313" key="2">
    <source>
        <dbReference type="EMBL" id="CEN55199.1"/>
    </source>
</evidence>
<keyword evidence="1" id="KW-0472">Membrane</keyword>
<protein>
    <submittedName>
        <fullName evidence="2">Uncharacterized protein</fullName>
    </submittedName>
</protein>
<accession>A0A0B7ISA8</accession>
<feature type="transmembrane region" description="Helical" evidence="1">
    <location>
        <begin position="64"/>
        <end position="82"/>
    </location>
</feature>
<dbReference type="HOGENOM" id="CLU_2508861_0_0_4"/>
<keyword evidence="1" id="KW-1133">Transmembrane helix</keyword>
<keyword evidence="1" id="KW-0812">Transmembrane</keyword>
<dbReference type="STRING" id="1581680.BN1209_0145"/>
<gene>
    <name evidence="2" type="ORF">BN1209_0145</name>
</gene>
<evidence type="ECO:0000256" key="1">
    <source>
        <dbReference type="SAM" id="Phobius"/>
    </source>
</evidence>
<dbReference type="Proteomes" id="UP000056322">
    <property type="component" value="Chromosome 1"/>
</dbReference>
<sequence length="85" mass="9291">MKTTINSLGILSATIGAFLVWRYLTEINFADKDKYLQGQGVLNIPSPSKEDVAKFKRTLLLSKLGLFLIALGGGLQIISNYMPSS</sequence>
<dbReference type="KEGG" id="mbac:BN1209_0145"/>
<evidence type="ECO:0000313" key="3">
    <source>
        <dbReference type="Proteomes" id="UP000056322"/>
    </source>
</evidence>
<dbReference type="EMBL" id="LN794158">
    <property type="protein sequence ID" value="CEN55199.1"/>
    <property type="molecule type" value="Genomic_DNA"/>
</dbReference>
<organism evidence="2 3">
    <name type="scientific">Candidatus Methylopumilus turicensis</name>
    <dbReference type="NCBI Taxonomy" id="1581680"/>
    <lineage>
        <taxon>Bacteria</taxon>
        <taxon>Pseudomonadati</taxon>
        <taxon>Pseudomonadota</taxon>
        <taxon>Betaproteobacteria</taxon>
        <taxon>Nitrosomonadales</taxon>
        <taxon>Methylophilaceae</taxon>
        <taxon>Candidatus Methylopumilus</taxon>
    </lineage>
</organism>
<dbReference type="AlphaFoldDB" id="A0A0B7ISA8"/>
<dbReference type="RefSeq" id="WP_045750514.1">
    <property type="nucleotide sequence ID" value="NZ_LN794158.1"/>
</dbReference>
<name>A0A0B7ISA8_9PROT</name>
<reference evidence="3" key="1">
    <citation type="submission" date="2014-12" db="EMBL/GenBank/DDBJ databases">
        <authorList>
            <person name="Salcher M.M."/>
        </authorList>
    </citation>
    <scope>NUCLEOTIDE SEQUENCE [LARGE SCALE GENOMIC DNA]</scope>
    <source>
        <strain evidence="3">MMS-10A-171</strain>
    </source>
</reference>
<keyword evidence="3" id="KW-1185">Reference proteome</keyword>
<proteinExistence type="predicted"/>